<keyword evidence="6 7" id="KW-0472">Membrane</keyword>
<dbReference type="AlphaFoldDB" id="A0A097IIN1"/>
<dbReference type="RefSeq" id="WP_018022064.1">
    <property type="nucleotide sequence ID" value="NZ_AQUX01000005.1"/>
</dbReference>
<protein>
    <submittedName>
        <fullName evidence="9">RND transporter</fullName>
    </submittedName>
</protein>
<reference evidence="9 10" key="1">
    <citation type="submission" date="2013-09" db="EMBL/GenBank/DDBJ databases">
        <title>Complete genome sequence of Corynebacterium doosanense CAU 212(T) (=DSM 45436(T)), isolated from activated sludge.</title>
        <authorList>
            <person name="Schaffert L."/>
            <person name="Albersmeier A."/>
            <person name="Kalinowski J."/>
            <person name="Ruckert C."/>
        </authorList>
    </citation>
    <scope>NUCLEOTIDE SEQUENCE [LARGE SCALE GENOMIC DNA]</scope>
    <source>
        <strain evidence="9 10">CAU 212</strain>
    </source>
</reference>
<feature type="transmembrane region" description="Helical" evidence="7">
    <location>
        <begin position="187"/>
        <end position="207"/>
    </location>
</feature>
<dbReference type="PROSITE" id="PS50156">
    <property type="entry name" value="SSD"/>
    <property type="match status" value="1"/>
</dbReference>
<dbReference type="PANTHER" id="PTHR33406">
    <property type="entry name" value="MEMBRANE PROTEIN MJ1562-RELATED"/>
    <property type="match status" value="1"/>
</dbReference>
<dbReference type="EMBL" id="CP006764">
    <property type="protein sequence ID" value="AIT61989.1"/>
    <property type="molecule type" value="Genomic_DNA"/>
</dbReference>
<dbReference type="Pfam" id="PF03176">
    <property type="entry name" value="MMPL"/>
    <property type="match status" value="2"/>
</dbReference>
<evidence type="ECO:0000313" key="10">
    <source>
        <dbReference type="Proteomes" id="UP000029914"/>
    </source>
</evidence>
<feature type="transmembrane region" description="Helical" evidence="7">
    <location>
        <begin position="519"/>
        <end position="542"/>
    </location>
</feature>
<dbReference type="InterPro" id="IPR000731">
    <property type="entry name" value="SSD"/>
</dbReference>
<accession>A0A097IIN1</accession>
<comment type="subcellular location">
    <subcellularLocation>
        <location evidence="1">Cell membrane</location>
        <topology evidence="1">Multi-pass membrane protein</topology>
    </subcellularLocation>
</comment>
<name>A0A097IIN1_9CORY</name>
<comment type="similarity">
    <text evidence="2">Belongs to the resistance-nodulation-cell division (RND) (TC 2.A.6) family. MmpL subfamily.</text>
</comment>
<feature type="transmembrane region" description="Helical" evidence="7">
    <location>
        <begin position="653"/>
        <end position="675"/>
    </location>
</feature>
<dbReference type="HOGENOM" id="CLU_005108_5_1_11"/>
<feature type="transmembrane region" description="Helical" evidence="7">
    <location>
        <begin position="314"/>
        <end position="337"/>
    </location>
</feature>
<dbReference type="KEGG" id="cdo:CDOO_12520"/>
<feature type="transmembrane region" description="Helical" evidence="7">
    <location>
        <begin position="583"/>
        <end position="603"/>
    </location>
</feature>
<keyword evidence="10" id="KW-1185">Reference proteome</keyword>
<dbReference type="OrthoDB" id="7051771at2"/>
<feature type="transmembrane region" description="Helical" evidence="7">
    <location>
        <begin position="239"/>
        <end position="260"/>
    </location>
</feature>
<sequence length="768" mass="82511">MFLKWGYFTYRFRRIVPLVLVGLILLLFLAFGTRLGDRLSQEGWEDPNASSTTAAAVEQEVFGRDNSGDVILLFESPEGIAGEPYFQASYDHLQALQAEHPDEIAEVTSYFDTRSPQMITEDGTTAFAAIGLAGDGEQTLRDFRAVEDALVPDDLPEGMTVEVAGATAVADALDAGMAEDISRAEVLGLPFVAILLLIVFGSVVAAAMPLIVGILSILGALGILSIFAGFLQVNVFSQAIVTLLGLGLAIDYGLFMVSRFREEMDKGQPIDRAVAVTTATAGKTVVFSALMVVVALAGLLLFPQAFLKSVSYGAIAAVSLAALLSVTVLPALFGMLGRNIDKFSVRRTSRRGRRIEETLWYRIPAWSIRNARKVTVLAGGALLLLMLPIGGIAFGGINESYLPPTQETRVAQDEFNEKFPQFRTEPVKLVVQNADNTQLVDVVVQTRSIQGLTAPMSAGQTVDGTTVLSAGIADRGDNADVIEQLRAIEAPEGVELNIGGTPAMEVESLEALFHMLPWMLLYLVATTFILMILVFGSVIIPAKATIMTALGLGATLGILTLMFVAGVGSGLLNFTPGPLMSPIVVLIVAIIFGLSTDYEVFLVSRMVEARDRGESTDRAIKLGTARTGTIITAAALIMIVVAAAFALSDIVMMKYIAFGMIFALAIDATVIRMLLVPAVMHLLREDNWWAPAPIRRLYERIGGHAAEPSFDDEVETAVEKRDDDGEVVDLDSVSVAPDTQAARGGKTAGQDTELIPFTELMKRLNEDR</sequence>
<feature type="transmembrane region" description="Helical" evidence="7">
    <location>
        <begin position="281"/>
        <end position="302"/>
    </location>
</feature>
<feature type="domain" description="SSD" evidence="8">
    <location>
        <begin position="210"/>
        <end position="335"/>
    </location>
</feature>
<dbReference type="STRING" id="558173.CDOO_12520"/>
<feature type="transmembrane region" description="Helical" evidence="7">
    <location>
        <begin position="624"/>
        <end position="647"/>
    </location>
</feature>
<evidence type="ECO:0000256" key="5">
    <source>
        <dbReference type="ARBA" id="ARBA00022989"/>
    </source>
</evidence>
<dbReference type="InterPro" id="IPR004869">
    <property type="entry name" value="MMPL_dom"/>
</dbReference>
<dbReference type="GO" id="GO:0005886">
    <property type="term" value="C:plasma membrane"/>
    <property type="evidence" value="ECO:0007669"/>
    <property type="project" value="UniProtKB-SubCell"/>
</dbReference>
<evidence type="ECO:0000256" key="1">
    <source>
        <dbReference type="ARBA" id="ARBA00004651"/>
    </source>
</evidence>
<organism evidence="9 10">
    <name type="scientific">Corynebacterium doosanense CAU 212 = DSM 45436</name>
    <dbReference type="NCBI Taxonomy" id="558173"/>
    <lineage>
        <taxon>Bacteria</taxon>
        <taxon>Bacillati</taxon>
        <taxon>Actinomycetota</taxon>
        <taxon>Actinomycetes</taxon>
        <taxon>Mycobacteriales</taxon>
        <taxon>Corynebacteriaceae</taxon>
        <taxon>Corynebacterium</taxon>
    </lineage>
</organism>
<evidence type="ECO:0000256" key="3">
    <source>
        <dbReference type="ARBA" id="ARBA00022475"/>
    </source>
</evidence>
<dbReference type="PANTHER" id="PTHR33406:SF11">
    <property type="entry name" value="MEMBRANE PROTEIN SCO6666-RELATED"/>
    <property type="match status" value="1"/>
</dbReference>
<feature type="transmembrane region" description="Helical" evidence="7">
    <location>
        <begin position="549"/>
        <end position="571"/>
    </location>
</feature>
<gene>
    <name evidence="9" type="ORF">CDOO_12520</name>
</gene>
<keyword evidence="5 7" id="KW-1133">Transmembrane helix</keyword>
<dbReference type="eggNOG" id="COG2409">
    <property type="taxonomic scope" value="Bacteria"/>
</dbReference>
<dbReference type="InterPro" id="IPR050545">
    <property type="entry name" value="Mycobact_MmpL"/>
</dbReference>
<feature type="transmembrane region" description="Helical" evidence="7">
    <location>
        <begin position="214"/>
        <end position="233"/>
    </location>
</feature>
<evidence type="ECO:0000256" key="2">
    <source>
        <dbReference type="ARBA" id="ARBA00010157"/>
    </source>
</evidence>
<evidence type="ECO:0000259" key="8">
    <source>
        <dbReference type="PROSITE" id="PS50156"/>
    </source>
</evidence>
<evidence type="ECO:0000256" key="7">
    <source>
        <dbReference type="SAM" id="Phobius"/>
    </source>
</evidence>
<keyword evidence="4 7" id="KW-0812">Transmembrane</keyword>
<dbReference type="SUPFAM" id="SSF82866">
    <property type="entry name" value="Multidrug efflux transporter AcrB transmembrane domain"/>
    <property type="match status" value="2"/>
</dbReference>
<feature type="transmembrane region" description="Helical" evidence="7">
    <location>
        <begin position="374"/>
        <end position="397"/>
    </location>
</feature>
<dbReference type="Gene3D" id="1.20.1640.10">
    <property type="entry name" value="Multidrug efflux transporter AcrB transmembrane domain"/>
    <property type="match status" value="2"/>
</dbReference>
<evidence type="ECO:0000256" key="4">
    <source>
        <dbReference type="ARBA" id="ARBA00022692"/>
    </source>
</evidence>
<proteinExistence type="inferred from homology"/>
<evidence type="ECO:0000313" key="9">
    <source>
        <dbReference type="EMBL" id="AIT61989.1"/>
    </source>
</evidence>
<evidence type="ECO:0000256" key="6">
    <source>
        <dbReference type="ARBA" id="ARBA00023136"/>
    </source>
</evidence>
<dbReference type="Proteomes" id="UP000029914">
    <property type="component" value="Chromosome"/>
</dbReference>
<keyword evidence="3" id="KW-1003">Cell membrane</keyword>